<dbReference type="PROSITE" id="PS00678">
    <property type="entry name" value="WD_REPEATS_1"/>
    <property type="match status" value="2"/>
</dbReference>
<comment type="caution">
    <text evidence="6">The sequence shown here is derived from an EMBL/GenBank/DDBJ whole genome shotgun (WGS) entry which is preliminary data.</text>
</comment>
<dbReference type="Gene3D" id="2.130.10.10">
    <property type="entry name" value="YVTN repeat-like/Quinoprotein amine dehydrogenase"/>
    <property type="match status" value="2"/>
</dbReference>
<dbReference type="GO" id="GO:0006364">
    <property type="term" value="P:rRNA processing"/>
    <property type="evidence" value="ECO:0007669"/>
    <property type="project" value="InterPro"/>
</dbReference>
<name>A0A0F2M0L8_SPOSC</name>
<feature type="compositionally biased region" description="Acidic residues" evidence="5">
    <location>
        <begin position="567"/>
        <end position="577"/>
    </location>
</feature>
<protein>
    <submittedName>
        <fullName evidence="6">Periodic tryptophan protein 1</fullName>
    </submittedName>
</protein>
<dbReference type="InterPro" id="IPR015943">
    <property type="entry name" value="WD40/YVTN_repeat-like_dom_sf"/>
</dbReference>
<feature type="region of interest" description="Disordered" evidence="5">
    <location>
        <begin position="524"/>
        <end position="577"/>
    </location>
</feature>
<keyword evidence="2 4" id="KW-0853">WD repeat</keyword>
<dbReference type="OrthoDB" id="270624at2759"/>
<dbReference type="PROSITE" id="PS50294">
    <property type="entry name" value="WD_REPEATS_REGION"/>
    <property type="match status" value="2"/>
</dbReference>
<gene>
    <name evidence="6" type="ORF">SPSK_00758</name>
</gene>
<dbReference type="PRINTS" id="PR00320">
    <property type="entry name" value="GPROTEINBRPT"/>
</dbReference>
<dbReference type="EMBL" id="AXCR01000011">
    <property type="protein sequence ID" value="KJR81696.1"/>
    <property type="molecule type" value="Genomic_DNA"/>
</dbReference>
<dbReference type="FunFam" id="2.130.10.10:FF:000457">
    <property type="entry name" value="rRNA processing protein Pwp1"/>
    <property type="match status" value="1"/>
</dbReference>
<dbReference type="PANTHER" id="PTHR14091">
    <property type="entry name" value="PERIODIC TRYPTOPHAN PROTEIN 1"/>
    <property type="match status" value="1"/>
</dbReference>
<evidence type="ECO:0000313" key="6">
    <source>
        <dbReference type="EMBL" id="KJR81696.1"/>
    </source>
</evidence>
<dbReference type="AlphaFoldDB" id="A0A0F2M0L8"/>
<dbReference type="InterPro" id="IPR020472">
    <property type="entry name" value="WD40_PAC1"/>
</dbReference>
<sequence>MSSMITTTAWVPRGFAAPFPQKYEFNEDEFERIAKLAKLQLEDAQEDLDEAREEGEGEDDGEAEGQTEDQTEGAAKNGKTSKKPKANVAAAAATIDIDDDDLKEYNLDNYDDEDDDAAGGVSDGQPMSIFGNIKSLAYYESNKDDPYITLQDANAEDEEDDREDLQVLATDNLVLAAKVEDELAHLEVYVYEDEADNLYVHHDIMLPAIPLCVEWLDLPVGKPSAAAGAVANFVAVGTMDPDIEIWDLDTVDCMYPNAILGQGGKAGEASAGAGDEKKKKKKKKKSKAKANDHYHVDAVLSLAANRKHRNLLASASADTTVKLWDLNTATCAKSYTYHTDKVCSLAWHAVESTVLLSGSYDRTIVAADMRAPEATRPRWGVESDVENVRWDPHHPNFFFVSTENGIVHYHDVRMAPADPTQTKAVWTLQAHDESVSSFDVNPHIPGYMATGSGDRTVKLWNIQASGPSMVVSRTLDVGKVFSTQFAPDPEVAFRLAVAGSKGNLTVWDTSTNAAVRQAFASKLPNAADGDVEERMIGVEDDDSEESSDDEEEGEEGEGGVAVGKGSDDDDDESMGED</sequence>
<evidence type="ECO:0000256" key="4">
    <source>
        <dbReference type="PROSITE-ProRule" id="PRU00221"/>
    </source>
</evidence>
<feature type="region of interest" description="Disordered" evidence="5">
    <location>
        <begin position="41"/>
        <end position="87"/>
    </location>
</feature>
<dbReference type="RefSeq" id="XP_016584372.1">
    <property type="nucleotide sequence ID" value="XM_016727706.1"/>
</dbReference>
<dbReference type="PANTHER" id="PTHR14091:SF0">
    <property type="entry name" value="PERIODIC TRYPTOPHAN PROTEIN 1 HOMOLOG"/>
    <property type="match status" value="1"/>
</dbReference>
<keyword evidence="3" id="KW-0677">Repeat</keyword>
<evidence type="ECO:0000256" key="1">
    <source>
        <dbReference type="ARBA" id="ARBA00022553"/>
    </source>
</evidence>
<dbReference type="PROSITE" id="PS50082">
    <property type="entry name" value="WD_REPEATS_2"/>
    <property type="match status" value="2"/>
</dbReference>
<evidence type="ECO:0000313" key="7">
    <source>
        <dbReference type="Proteomes" id="UP000033710"/>
    </source>
</evidence>
<feature type="repeat" description="WD" evidence="4">
    <location>
        <begin position="428"/>
        <end position="470"/>
    </location>
</feature>
<feature type="repeat" description="WD" evidence="4">
    <location>
        <begin position="292"/>
        <end position="334"/>
    </location>
</feature>
<dbReference type="InterPro" id="IPR019775">
    <property type="entry name" value="WD40_repeat_CS"/>
</dbReference>
<dbReference type="GeneID" id="27662983"/>
<feature type="compositionally biased region" description="Acidic residues" evidence="5">
    <location>
        <begin position="43"/>
        <end position="71"/>
    </location>
</feature>
<dbReference type="Proteomes" id="UP000033710">
    <property type="component" value="Unassembled WGS sequence"/>
</dbReference>
<feature type="compositionally biased region" description="Basic residues" evidence="5">
    <location>
        <begin position="278"/>
        <end position="288"/>
    </location>
</feature>
<dbReference type="KEGG" id="ssck:SPSK_00758"/>
<organism evidence="6 7">
    <name type="scientific">Sporothrix schenckii 1099-18</name>
    <dbReference type="NCBI Taxonomy" id="1397361"/>
    <lineage>
        <taxon>Eukaryota</taxon>
        <taxon>Fungi</taxon>
        <taxon>Dikarya</taxon>
        <taxon>Ascomycota</taxon>
        <taxon>Pezizomycotina</taxon>
        <taxon>Sordariomycetes</taxon>
        <taxon>Sordariomycetidae</taxon>
        <taxon>Ophiostomatales</taxon>
        <taxon>Ophiostomataceae</taxon>
        <taxon>Sporothrix</taxon>
    </lineage>
</organism>
<dbReference type="InterPro" id="IPR001680">
    <property type="entry name" value="WD40_rpt"/>
</dbReference>
<reference evidence="6 7" key="2">
    <citation type="journal article" date="2015" name="Eukaryot. Cell">
        <title>Asexual propagation of a virulent clone complex in a human and feline outbreak of sporotrichosis.</title>
        <authorList>
            <person name="Teixeira Mde M."/>
            <person name="Rodrigues A.M."/>
            <person name="Tsui C.K."/>
            <person name="de Almeida L.G."/>
            <person name="Van Diepeningen A.D."/>
            <person name="van den Ende B.G."/>
            <person name="Fernandes G.F."/>
            <person name="Kano R."/>
            <person name="Hamelin R.C."/>
            <person name="Lopes-Bezerra L.M."/>
            <person name="Vasconcelos A.T."/>
            <person name="de Hoog S."/>
            <person name="de Camargo Z.P."/>
            <person name="Felipe M.S."/>
        </authorList>
    </citation>
    <scope>NUCLEOTIDE SEQUENCE [LARGE SCALE GENOMIC DNA]</scope>
    <source>
        <strain evidence="6 7">1099-18</strain>
    </source>
</reference>
<proteinExistence type="predicted"/>
<evidence type="ECO:0000256" key="3">
    <source>
        <dbReference type="ARBA" id="ARBA00022737"/>
    </source>
</evidence>
<evidence type="ECO:0000256" key="5">
    <source>
        <dbReference type="SAM" id="MobiDB-lite"/>
    </source>
</evidence>
<dbReference type="VEuPathDB" id="FungiDB:SPSK_00758"/>
<dbReference type="InterPro" id="IPR036322">
    <property type="entry name" value="WD40_repeat_dom_sf"/>
</dbReference>
<accession>A0A0F2M0L8</accession>
<dbReference type="SUPFAM" id="SSF50978">
    <property type="entry name" value="WD40 repeat-like"/>
    <property type="match status" value="1"/>
</dbReference>
<dbReference type="InterPro" id="IPR044285">
    <property type="entry name" value="PWP1"/>
</dbReference>
<reference evidence="6 7" key="1">
    <citation type="journal article" date="2014" name="BMC Genomics">
        <title>Comparative genomics of the major fungal agents of human and animal Sporotrichosis: Sporothrix schenckii and Sporothrix brasiliensis.</title>
        <authorList>
            <person name="Teixeira M.M."/>
            <person name="de Almeida L.G."/>
            <person name="Kubitschek-Barreira P."/>
            <person name="Alves F.L."/>
            <person name="Kioshima E.S."/>
            <person name="Abadio A.K."/>
            <person name="Fernandes L."/>
            <person name="Derengowski L.S."/>
            <person name="Ferreira K.S."/>
            <person name="Souza R.C."/>
            <person name="Ruiz J.C."/>
            <person name="de Andrade N.C."/>
            <person name="Paes H.C."/>
            <person name="Nicola A.M."/>
            <person name="Albuquerque P."/>
            <person name="Gerber A.L."/>
            <person name="Martins V.P."/>
            <person name="Peconick L.D."/>
            <person name="Neto A.V."/>
            <person name="Chaucanez C.B."/>
            <person name="Silva P.A."/>
            <person name="Cunha O.L."/>
            <person name="de Oliveira F.F."/>
            <person name="dos Santos T.C."/>
            <person name="Barros A.L."/>
            <person name="Soares M.A."/>
            <person name="de Oliveira L.M."/>
            <person name="Marini M.M."/>
            <person name="Villalobos-Duno H."/>
            <person name="Cunha M.M."/>
            <person name="de Hoog S."/>
            <person name="da Silveira J.F."/>
            <person name="Henrissat B."/>
            <person name="Nino-Vega G.A."/>
            <person name="Cisalpino P.S."/>
            <person name="Mora-Montes H.M."/>
            <person name="Almeida S.R."/>
            <person name="Stajich J.E."/>
            <person name="Lopes-Bezerra L.M."/>
            <person name="Vasconcelos A.T."/>
            <person name="Felipe M.S."/>
        </authorList>
    </citation>
    <scope>NUCLEOTIDE SEQUENCE [LARGE SCALE GENOMIC DNA]</scope>
    <source>
        <strain evidence="6 7">1099-18</strain>
    </source>
</reference>
<dbReference type="Pfam" id="PF00400">
    <property type="entry name" value="WD40"/>
    <property type="match status" value="3"/>
</dbReference>
<keyword evidence="1" id="KW-0597">Phosphoprotein</keyword>
<dbReference type="GO" id="GO:0005634">
    <property type="term" value="C:nucleus"/>
    <property type="evidence" value="ECO:0007669"/>
    <property type="project" value="TreeGrafter"/>
</dbReference>
<dbReference type="SMART" id="SM00320">
    <property type="entry name" value="WD40"/>
    <property type="match status" value="5"/>
</dbReference>
<feature type="compositionally biased region" description="Acidic residues" evidence="5">
    <location>
        <begin position="538"/>
        <end position="557"/>
    </location>
</feature>
<evidence type="ECO:0000256" key="2">
    <source>
        <dbReference type="ARBA" id="ARBA00022574"/>
    </source>
</evidence>
<feature type="region of interest" description="Disordered" evidence="5">
    <location>
        <begin position="263"/>
        <end position="291"/>
    </location>
</feature>